<gene>
    <name evidence="1" type="ORF">MLD38_031456</name>
</gene>
<evidence type="ECO:0000313" key="1">
    <source>
        <dbReference type="EMBL" id="KAI4326111.1"/>
    </source>
</evidence>
<proteinExistence type="predicted"/>
<dbReference type="Proteomes" id="UP001057402">
    <property type="component" value="Chromosome 9"/>
</dbReference>
<keyword evidence="2" id="KW-1185">Reference proteome</keyword>
<evidence type="ECO:0000313" key="2">
    <source>
        <dbReference type="Proteomes" id="UP001057402"/>
    </source>
</evidence>
<name>A0ACB9MQZ7_9MYRT</name>
<sequence>MAALQLFLPFLLTLFVGCPLPQASAKVACSSDLCALGEPIIRFPFRLTGHQDERCGYPGFDLSCDGRNQTIINVPQLGDFKVVMIDFVRQMVLLSRSDPRGCLLRHLDDGFDTSGSVLRPASYSRNITLLNCSNDLSKEVSWKTCLSDANYMVMAIPTDRFVEDLHLWPRGCTNRSVLVPSIPDWEDSLVQNVALAWDQPACGTCVARLKECVLKNEKTLQITCVDYNGNSSGPPTGKIIVGIVIPLFLIIVGLSFYFRHRHARVNSPRDSNLILGVSSDRQLQQQQVMGTETSGLDDAVIASYPTIRISDKTAQLNKSTLGNSCAICLLDYREQDLVKIMPECDHCFHDHCVDEWLKRQATCPLCRDQQHRQQQAAS</sequence>
<reference evidence="2" key="1">
    <citation type="journal article" date="2023" name="Front. Plant Sci.">
        <title>Chromosomal-level genome assembly of Melastoma candidum provides insights into trichome evolution.</title>
        <authorList>
            <person name="Zhong Y."/>
            <person name="Wu W."/>
            <person name="Sun C."/>
            <person name="Zou P."/>
            <person name="Liu Y."/>
            <person name="Dai S."/>
            <person name="Zhou R."/>
        </authorList>
    </citation>
    <scope>NUCLEOTIDE SEQUENCE [LARGE SCALE GENOMIC DNA]</scope>
</reference>
<dbReference type="EMBL" id="CM042888">
    <property type="protein sequence ID" value="KAI4326111.1"/>
    <property type="molecule type" value="Genomic_DNA"/>
</dbReference>
<organism evidence="1 2">
    <name type="scientific">Melastoma candidum</name>
    <dbReference type="NCBI Taxonomy" id="119954"/>
    <lineage>
        <taxon>Eukaryota</taxon>
        <taxon>Viridiplantae</taxon>
        <taxon>Streptophyta</taxon>
        <taxon>Embryophyta</taxon>
        <taxon>Tracheophyta</taxon>
        <taxon>Spermatophyta</taxon>
        <taxon>Magnoliopsida</taxon>
        <taxon>eudicotyledons</taxon>
        <taxon>Gunneridae</taxon>
        <taxon>Pentapetalae</taxon>
        <taxon>rosids</taxon>
        <taxon>malvids</taxon>
        <taxon>Myrtales</taxon>
        <taxon>Melastomataceae</taxon>
        <taxon>Melastomatoideae</taxon>
        <taxon>Melastomateae</taxon>
        <taxon>Melastoma</taxon>
    </lineage>
</organism>
<accession>A0ACB9MQZ7</accession>
<comment type="caution">
    <text evidence="1">The sequence shown here is derived from an EMBL/GenBank/DDBJ whole genome shotgun (WGS) entry which is preliminary data.</text>
</comment>
<protein>
    <submittedName>
        <fullName evidence="1">Uncharacterized protein</fullName>
    </submittedName>
</protein>